<keyword evidence="3" id="KW-1185">Reference proteome</keyword>
<dbReference type="PROSITE" id="PS00409">
    <property type="entry name" value="PROKAR_NTER_METHYL"/>
    <property type="match status" value="1"/>
</dbReference>
<dbReference type="Proteomes" id="UP001159387">
    <property type="component" value="Unassembled WGS sequence"/>
</dbReference>
<dbReference type="Gene3D" id="3.30.700.10">
    <property type="entry name" value="Glycoprotein, Type 4 Pilin"/>
    <property type="match status" value="1"/>
</dbReference>
<proteinExistence type="predicted"/>
<keyword evidence="1" id="KW-0812">Transmembrane</keyword>
<gene>
    <name evidence="2" type="ORF">NWP17_14130</name>
</gene>
<dbReference type="NCBIfam" id="TIGR02532">
    <property type="entry name" value="IV_pilin_GFxxxE"/>
    <property type="match status" value="1"/>
</dbReference>
<dbReference type="InterPro" id="IPR012902">
    <property type="entry name" value="N_methyl_site"/>
</dbReference>
<evidence type="ECO:0000313" key="3">
    <source>
        <dbReference type="Proteomes" id="UP001159387"/>
    </source>
</evidence>
<dbReference type="EMBL" id="JANQDH010000093">
    <property type="protein sequence ID" value="MDH6061559.1"/>
    <property type="molecule type" value="Genomic_DNA"/>
</dbReference>
<evidence type="ECO:0000256" key="1">
    <source>
        <dbReference type="SAM" id="Phobius"/>
    </source>
</evidence>
<accession>A0AA43KCH9</accession>
<feature type="transmembrane region" description="Helical" evidence="1">
    <location>
        <begin position="40"/>
        <end position="61"/>
    </location>
</feature>
<dbReference type="InterPro" id="IPR045584">
    <property type="entry name" value="Pilin-like"/>
</dbReference>
<dbReference type="SUPFAM" id="SSF54523">
    <property type="entry name" value="Pili subunits"/>
    <property type="match status" value="1"/>
</dbReference>
<protein>
    <submittedName>
        <fullName evidence="2">Type II secretion system GspH family protein</fullName>
    </submittedName>
</protein>
<name>A0AA43KCH9_9CYAN</name>
<dbReference type="RefSeq" id="WP_280655529.1">
    <property type="nucleotide sequence ID" value="NZ_JANQDH010000093.1"/>
</dbReference>
<sequence length="218" mass="23676">MINKLNQNHHEILRAILKRPNLINSCTSTQSDAGFSLLEVIVVTLMVGILSAIVAPAWLGFVNRQTVNKANDVILAALQEAQREAKKDKRNYSLSFKTVSNVPQIAIHPGGTTPNNWRNLGQDVGIEPEKILLASNLTNVNTTTTNIALSNTTEKTITFDYMGILAAKSDGTASDIDLKIVLGIRNPNNSTSLGSTKRCVIVKTLLGSMMTEKDSQCD</sequence>
<organism evidence="2 3">
    <name type="scientific">Chrysosporum bergii ANA360D</name>
    <dbReference type="NCBI Taxonomy" id="617107"/>
    <lineage>
        <taxon>Bacteria</taxon>
        <taxon>Bacillati</taxon>
        <taxon>Cyanobacteriota</taxon>
        <taxon>Cyanophyceae</taxon>
        <taxon>Nostocales</taxon>
        <taxon>Nodulariaceae</taxon>
        <taxon>Chrysosporum</taxon>
    </lineage>
</organism>
<keyword evidence="1" id="KW-1133">Transmembrane helix</keyword>
<comment type="caution">
    <text evidence="2">The sequence shown here is derived from an EMBL/GenBank/DDBJ whole genome shotgun (WGS) entry which is preliminary data.</text>
</comment>
<reference evidence="2 3" key="1">
    <citation type="journal article" date="2023" name="J. Phycol.">
        <title>Chrysosporum ovalisporum is synonymous with the true-branching cyanobacterium Umezakia natans (Nostocales/Aphanizomenonaceae).</title>
        <authorList>
            <person name="McGregor G.B."/>
            <person name="Sendall B.C."/>
            <person name="Niiyama Y."/>
            <person name="Tuji A."/>
            <person name="Willis A."/>
        </authorList>
    </citation>
    <scope>NUCLEOTIDE SEQUENCE [LARGE SCALE GENOMIC DNA]</scope>
    <source>
        <strain evidence="2 3">ANA360D</strain>
    </source>
</reference>
<keyword evidence="1" id="KW-0472">Membrane</keyword>
<evidence type="ECO:0000313" key="2">
    <source>
        <dbReference type="EMBL" id="MDH6061559.1"/>
    </source>
</evidence>
<dbReference type="AlphaFoldDB" id="A0AA43KCH9"/>